<dbReference type="InterPro" id="IPR029057">
    <property type="entry name" value="PRTase-like"/>
</dbReference>
<dbReference type="InterPro" id="IPR000836">
    <property type="entry name" value="PRTase_dom"/>
</dbReference>
<dbReference type="NCBIfam" id="NF001097">
    <property type="entry name" value="PRK00129.1"/>
    <property type="match status" value="1"/>
</dbReference>
<dbReference type="PANTHER" id="PTHR11608:SF0">
    <property type="entry name" value="BIFUNCTIONAL PROTEIN PYRR"/>
    <property type="match status" value="1"/>
</dbReference>
<dbReference type="Gene3D" id="3.40.50.2020">
    <property type="match status" value="1"/>
</dbReference>
<dbReference type="EMBL" id="JBHULL010000014">
    <property type="protein sequence ID" value="MFD2584134.1"/>
    <property type="molecule type" value="Genomic_DNA"/>
</dbReference>
<dbReference type="GO" id="GO:0004845">
    <property type="term" value="F:uracil phosphoribosyltransferase activity"/>
    <property type="evidence" value="ECO:0007669"/>
    <property type="project" value="UniProtKB-EC"/>
</dbReference>
<sequence>MIFDLSKTKSIANTFITELRDENIQKDSMRFRKNLERLGGFFAYEISKSLKYTTKDITTPLGVSACEVLAQQPVLATILRAGLPLQQGLLNIFDRAECCFISAYRKVEKGGDFVIQMDYISTPDLDGKVLIMADPMLATGQSMVMCCKELINRYKIEELHIVAAIASTEGVAHVRANLPKAKLWLGAIDEEMTSKSYIVPGLGDAGDLAYGEKV</sequence>
<name>A0ABW5MNQ3_9SPHI</name>
<dbReference type="CDD" id="cd06223">
    <property type="entry name" value="PRTases_typeI"/>
    <property type="match status" value="1"/>
</dbReference>
<gene>
    <name evidence="2" type="primary">upp</name>
    <name evidence="2" type="ORF">ACFSR6_16645</name>
</gene>
<keyword evidence="2" id="KW-0328">Glycosyltransferase</keyword>
<proteinExistence type="predicted"/>
<keyword evidence="2" id="KW-0808">Transferase</keyword>
<feature type="domain" description="Phosphoribosyltransferase" evidence="1">
    <location>
        <begin position="10"/>
        <end position="211"/>
    </location>
</feature>
<accession>A0ABW5MNQ3</accession>
<evidence type="ECO:0000259" key="1">
    <source>
        <dbReference type="Pfam" id="PF14681"/>
    </source>
</evidence>
<dbReference type="SUPFAM" id="SSF53271">
    <property type="entry name" value="PRTase-like"/>
    <property type="match status" value="1"/>
</dbReference>
<evidence type="ECO:0000313" key="2">
    <source>
        <dbReference type="EMBL" id="MFD2584134.1"/>
    </source>
</evidence>
<comment type="caution">
    <text evidence="2">The sequence shown here is derived from an EMBL/GenBank/DDBJ whole genome shotgun (WGS) entry which is preliminary data.</text>
</comment>
<protein>
    <submittedName>
        <fullName evidence="2">Uracil phosphoribosyltransferase</fullName>
        <ecNumber evidence="2">2.4.2.9</ecNumber>
    </submittedName>
</protein>
<organism evidence="2 3">
    <name type="scientific">Pedobacter vanadiisoli</name>
    <dbReference type="NCBI Taxonomy" id="1761975"/>
    <lineage>
        <taxon>Bacteria</taxon>
        <taxon>Pseudomonadati</taxon>
        <taxon>Bacteroidota</taxon>
        <taxon>Sphingobacteriia</taxon>
        <taxon>Sphingobacteriales</taxon>
        <taxon>Sphingobacteriaceae</taxon>
        <taxon>Pedobacter</taxon>
    </lineage>
</organism>
<dbReference type="EC" id="2.4.2.9" evidence="2"/>
<evidence type="ECO:0000313" key="3">
    <source>
        <dbReference type="Proteomes" id="UP001597461"/>
    </source>
</evidence>
<reference evidence="3" key="1">
    <citation type="journal article" date="2019" name="Int. J. Syst. Evol. Microbiol.">
        <title>The Global Catalogue of Microorganisms (GCM) 10K type strain sequencing project: providing services to taxonomists for standard genome sequencing and annotation.</title>
        <authorList>
            <consortium name="The Broad Institute Genomics Platform"/>
            <consortium name="The Broad Institute Genome Sequencing Center for Infectious Disease"/>
            <person name="Wu L."/>
            <person name="Ma J."/>
        </authorList>
    </citation>
    <scope>NUCLEOTIDE SEQUENCE [LARGE SCALE GENOMIC DNA]</scope>
    <source>
        <strain evidence="3">KCTC 42866</strain>
    </source>
</reference>
<dbReference type="InterPro" id="IPR050137">
    <property type="entry name" value="PyrR_bifunctional"/>
</dbReference>
<dbReference type="PANTHER" id="PTHR11608">
    <property type="entry name" value="BIFUNCTIONAL PROTEIN PYRR"/>
    <property type="match status" value="1"/>
</dbReference>
<dbReference type="RefSeq" id="WP_379080970.1">
    <property type="nucleotide sequence ID" value="NZ_JBHULL010000014.1"/>
</dbReference>
<dbReference type="Pfam" id="PF14681">
    <property type="entry name" value="UPRTase"/>
    <property type="match status" value="1"/>
</dbReference>
<dbReference type="Proteomes" id="UP001597461">
    <property type="component" value="Unassembled WGS sequence"/>
</dbReference>
<keyword evidence="3" id="KW-1185">Reference proteome</keyword>